<gene>
    <name evidence="1" type="ORF">PMEA_00024047</name>
</gene>
<accession>A0AAU9XJA4</accession>
<evidence type="ECO:0000313" key="2">
    <source>
        <dbReference type="Proteomes" id="UP001159428"/>
    </source>
</evidence>
<evidence type="ECO:0000313" key="1">
    <source>
        <dbReference type="EMBL" id="CAH3149214.1"/>
    </source>
</evidence>
<keyword evidence="2" id="KW-1185">Reference proteome</keyword>
<sequence>MIDKIFGDAALNDTRQFLLRLIVTGLYLGGIHARYEGVLKIMEQRKCFLAKAMEKYGVVRNTLRGFIGICELKILDRNRFNTFVSTERECCGKPSVKDIELRCRAALSEYRAQSKRSKEEGRLLPFFPTESFYTGK</sequence>
<dbReference type="EMBL" id="CALNXJ010000045">
    <property type="protein sequence ID" value="CAH3149214.1"/>
    <property type="molecule type" value="Genomic_DNA"/>
</dbReference>
<organism evidence="1 2">
    <name type="scientific">Pocillopora meandrina</name>
    <dbReference type="NCBI Taxonomy" id="46732"/>
    <lineage>
        <taxon>Eukaryota</taxon>
        <taxon>Metazoa</taxon>
        <taxon>Cnidaria</taxon>
        <taxon>Anthozoa</taxon>
        <taxon>Hexacorallia</taxon>
        <taxon>Scleractinia</taxon>
        <taxon>Astrocoeniina</taxon>
        <taxon>Pocilloporidae</taxon>
        <taxon>Pocillopora</taxon>
    </lineage>
</organism>
<dbReference type="AlphaFoldDB" id="A0AAU9XJA4"/>
<dbReference type="Proteomes" id="UP001159428">
    <property type="component" value="Unassembled WGS sequence"/>
</dbReference>
<comment type="caution">
    <text evidence="1">The sequence shown here is derived from an EMBL/GenBank/DDBJ whole genome shotgun (WGS) entry which is preliminary data.</text>
</comment>
<evidence type="ECO:0008006" key="3">
    <source>
        <dbReference type="Google" id="ProtNLM"/>
    </source>
</evidence>
<reference evidence="1 2" key="1">
    <citation type="submission" date="2022-05" db="EMBL/GenBank/DDBJ databases">
        <authorList>
            <consortium name="Genoscope - CEA"/>
            <person name="William W."/>
        </authorList>
    </citation>
    <scope>NUCLEOTIDE SEQUENCE [LARGE SCALE GENOMIC DNA]</scope>
</reference>
<protein>
    <recommendedName>
        <fullName evidence="3">LAGLIDADG endonuclease</fullName>
    </recommendedName>
</protein>
<name>A0AAU9XJA4_9CNID</name>
<proteinExistence type="predicted"/>